<dbReference type="GO" id="GO:0008233">
    <property type="term" value="F:peptidase activity"/>
    <property type="evidence" value="ECO:0007669"/>
    <property type="project" value="InterPro"/>
</dbReference>
<dbReference type="OrthoDB" id="192089at2"/>
<evidence type="ECO:0000256" key="1">
    <source>
        <dbReference type="SAM" id="Phobius"/>
    </source>
</evidence>
<evidence type="ECO:0000313" key="3">
    <source>
        <dbReference type="Proteomes" id="UP000217265"/>
    </source>
</evidence>
<protein>
    <recommendedName>
        <fullName evidence="4">PrsW family intramembrane metalloprotease</fullName>
    </recommendedName>
</protein>
<feature type="transmembrane region" description="Helical" evidence="1">
    <location>
        <begin position="424"/>
        <end position="441"/>
    </location>
</feature>
<feature type="transmembrane region" description="Helical" evidence="1">
    <location>
        <begin position="509"/>
        <end position="532"/>
    </location>
</feature>
<gene>
    <name evidence="2" type="ORF">CMV30_05880</name>
</gene>
<feature type="transmembrane region" description="Helical" evidence="1">
    <location>
        <begin position="453"/>
        <end position="470"/>
    </location>
</feature>
<feature type="transmembrane region" description="Helical" evidence="1">
    <location>
        <begin position="258"/>
        <end position="277"/>
    </location>
</feature>
<feature type="transmembrane region" description="Helical" evidence="1">
    <location>
        <begin position="20"/>
        <end position="39"/>
    </location>
</feature>
<accession>A0A290QGP5</accession>
<dbReference type="RefSeq" id="WP_096055153.1">
    <property type="nucleotide sequence ID" value="NZ_CP023344.1"/>
</dbReference>
<reference evidence="2 3" key="1">
    <citation type="submission" date="2017-09" db="EMBL/GenBank/DDBJ databases">
        <title>Complete genome sequence of Verrucomicrobial strain HZ-65, isolated from freshwater.</title>
        <authorList>
            <person name="Choi A."/>
        </authorList>
    </citation>
    <scope>NUCLEOTIDE SEQUENCE [LARGE SCALE GENOMIC DNA]</scope>
    <source>
        <strain evidence="2 3">HZ-65</strain>
    </source>
</reference>
<dbReference type="Proteomes" id="UP000217265">
    <property type="component" value="Chromosome"/>
</dbReference>
<dbReference type="InterPro" id="IPR026898">
    <property type="entry name" value="PrsW"/>
</dbReference>
<keyword evidence="1" id="KW-0812">Transmembrane</keyword>
<evidence type="ECO:0000313" key="2">
    <source>
        <dbReference type="EMBL" id="ATC63521.1"/>
    </source>
</evidence>
<dbReference type="KEGG" id="vbh:CMV30_05880"/>
<keyword evidence="1" id="KW-1133">Transmembrane helix</keyword>
<name>A0A290QGP5_9BACT</name>
<dbReference type="AlphaFoldDB" id="A0A290QGP5"/>
<feature type="transmembrane region" description="Helical" evidence="1">
    <location>
        <begin position="396"/>
        <end position="417"/>
    </location>
</feature>
<sequence length="542" mass="58452">MPSPARWKQTLSHASRSRSFLWKLAIGIILAGAAIGTALHRVAPPAPGTFDQRVLTTLPFLSDTSPAALAALSENLFRSFERELADPALAPEDFLDALPRLRPLLTGETVRVSALVAKRFTPATGALVADFLLLDSPHTTAASTARERLEISATREPPVPFANYLLGLHAREKNDLPAAARYFIAEGRSPEAHAARDHAIQSLLDSNQFTALEALVREPAYAGLLTPYDHLDLAVARHDWPAILRTLPAAQFATHLDGALALTLVTGIAWAFFLFHLGENRRALSATTALCLTALVLGALSTFPTICAAIWQEDMLGLGANTESLPYLAYQVGGVGLREELSKLLLLLPLVPFLVSRGDEREALLVASFIGLGFAIEENGGYFLNSHGIDAPGRFLSANFLHIALTGLNGLAFVRIFTRGTAGLNQFLAIFPLTILVHGLYNGLPAVVELQELGPFLAMTIFVLFSVSYFNRTHELRENERMTLSLTGAFVFSISLVAAAVLIEQISAIGLGAGLTALFPEFLATGILILMFTRVFNEGLSE</sequence>
<feature type="transmembrane region" description="Helical" evidence="1">
    <location>
        <begin position="289"/>
        <end position="311"/>
    </location>
</feature>
<dbReference type="PANTHER" id="PTHR36844:SF1">
    <property type="entry name" value="PROTEASE PRSW"/>
    <property type="match status" value="1"/>
</dbReference>
<feature type="transmembrane region" description="Helical" evidence="1">
    <location>
        <begin position="482"/>
        <end position="503"/>
    </location>
</feature>
<evidence type="ECO:0008006" key="4">
    <source>
        <dbReference type="Google" id="ProtNLM"/>
    </source>
</evidence>
<dbReference type="EMBL" id="CP023344">
    <property type="protein sequence ID" value="ATC63521.1"/>
    <property type="molecule type" value="Genomic_DNA"/>
</dbReference>
<dbReference type="PANTHER" id="PTHR36844">
    <property type="entry name" value="PROTEASE PRSW"/>
    <property type="match status" value="1"/>
</dbReference>
<organism evidence="2 3">
    <name type="scientific">Nibricoccus aquaticus</name>
    <dbReference type="NCBI Taxonomy" id="2576891"/>
    <lineage>
        <taxon>Bacteria</taxon>
        <taxon>Pseudomonadati</taxon>
        <taxon>Verrucomicrobiota</taxon>
        <taxon>Opitutia</taxon>
        <taxon>Opitutales</taxon>
        <taxon>Opitutaceae</taxon>
        <taxon>Nibricoccus</taxon>
    </lineage>
</organism>
<keyword evidence="1" id="KW-0472">Membrane</keyword>
<dbReference type="Pfam" id="PF13367">
    <property type="entry name" value="PrsW-protease"/>
    <property type="match status" value="1"/>
</dbReference>
<keyword evidence="3" id="KW-1185">Reference proteome</keyword>
<proteinExistence type="predicted"/>